<protein>
    <submittedName>
        <fullName evidence="1">Uncharacterized protein</fullName>
    </submittedName>
</protein>
<comment type="caution">
    <text evidence="1">The sequence shown here is derived from an EMBL/GenBank/DDBJ whole genome shotgun (WGS) entry which is preliminary data.</text>
</comment>
<proteinExistence type="predicted"/>
<evidence type="ECO:0000313" key="2">
    <source>
        <dbReference type="Proteomes" id="UP000621500"/>
    </source>
</evidence>
<name>A0ABQ4EXE6_9ACTN</name>
<dbReference type="RefSeq" id="WP_203860689.1">
    <property type="nucleotide sequence ID" value="NZ_BAAAZQ010000012.1"/>
</dbReference>
<dbReference type="EMBL" id="BONX01000044">
    <property type="protein sequence ID" value="GIG99311.1"/>
    <property type="molecule type" value="Genomic_DNA"/>
</dbReference>
<dbReference type="Proteomes" id="UP000621500">
    <property type="component" value="Unassembled WGS sequence"/>
</dbReference>
<gene>
    <name evidence="1" type="ORF">Pma05_58840</name>
</gene>
<sequence>MLAVLAVGGFAVSVGAAGWSERGGVTASDQLSGDSTQVTTPGSALLTFGFEWG</sequence>
<organism evidence="1 2">
    <name type="scientific">Plantactinospora mayteni</name>
    <dbReference type="NCBI Taxonomy" id="566021"/>
    <lineage>
        <taxon>Bacteria</taxon>
        <taxon>Bacillati</taxon>
        <taxon>Actinomycetota</taxon>
        <taxon>Actinomycetes</taxon>
        <taxon>Micromonosporales</taxon>
        <taxon>Micromonosporaceae</taxon>
        <taxon>Plantactinospora</taxon>
    </lineage>
</organism>
<evidence type="ECO:0000313" key="1">
    <source>
        <dbReference type="EMBL" id="GIG99311.1"/>
    </source>
</evidence>
<reference evidence="1 2" key="1">
    <citation type="submission" date="2021-01" db="EMBL/GenBank/DDBJ databases">
        <title>Whole genome shotgun sequence of Plantactinospora mayteni NBRC 109088.</title>
        <authorList>
            <person name="Komaki H."/>
            <person name="Tamura T."/>
        </authorList>
    </citation>
    <scope>NUCLEOTIDE SEQUENCE [LARGE SCALE GENOMIC DNA]</scope>
    <source>
        <strain evidence="1 2">NBRC 109088</strain>
    </source>
</reference>
<accession>A0ABQ4EXE6</accession>
<keyword evidence="2" id="KW-1185">Reference proteome</keyword>